<evidence type="ECO:0000313" key="13">
    <source>
        <dbReference type="Proteomes" id="UP001291926"/>
    </source>
</evidence>
<sequence>MATMILELFLFLFLSLLPSFTNSAKYDAIVSKRKIGAYPTIMEAINAAPLYNSKQYQIHIEAGFYTERVEIWANKTNIVLVGDGELNTKISWNRRSPQFGTIDTATVDIRGDGFVARFLTFENSAGIGSDESQAVAVLIISDHAAFYKCTFLGYQDTLYAKEGRQFYRECNIYGTVDFIFGSAAAVFQSCRLFAHSPRTITFTAQQKRKDQRNSGFVLQNCSLTVAPGLEQRKSLFSGYLGRPWSNYSTVVVMESFLDDIIKPEGWLFWNGRTTTTLQYREYQNRGPGAATVGRVHWKGFKVVTRSMELRGFTVGEFIKGNGWLPRTQIPYKIGFMNE</sequence>
<evidence type="ECO:0000256" key="4">
    <source>
        <dbReference type="ARBA" id="ARBA00022525"/>
    </source>
</evidence>
<evidence type="ECO:0000256" key="10">
    <source>
        <dbReference type="RuleBase" id="RU000589"/>
    </source>
</evidence>
<dbReference type="PANTHER" id="PTHR31707">
    <property type="entry name" value="PECTINESTERASE"/>
    <property type="match status" value="1"/>
</dbReference>
<keyword evidence="7" id="KW-0961">Cell wall biogenesis/degradation</keyword>
<keyword evidence="6 10" id="KW-0063">Aspartyl esterase</keyword>
<feature type="signal peptide" evidence="10">
    <location>
        <begin position="1"/>
        <end position="23"/>
    </location>
</feature>
<evidence type="ECO:0000256" key="6">
    <source>
        <dbReference type="ARBA" id="ARBA00023085"/>
    </source>
</evidence>
<keyword evidence="5 10" id="KW-0378">Hydrolase</keyword>
<dbReference type="EMBL" id="JAYDYQ010002688">
    <property type="protein sequence ID" value="KAK4476637.1"/>
    <property type="molecule type" value="Genomic_DNA"/>
</dbReference>
<dbReference type="InterPro" id="IPR011050">
    <property type="entry name" value="Pectin_lyase_fold/virulence"/>
</dbReference>
<keyword evidence="4" id="KW-0964">Secreted</keyword>
<organism evidence="12 13">
    <name type="scientific">Penstemon davidsonii</name>
    <dbReference type="NCBI Taxonomy" id="160366"/>
    <lineage>
        <taxon>Eukaryota</taxon>
        <taxon>Viridiplantae</taxon>
        <taxon>Streptophyta</taxon>
        <taxon>Embryophyta</taxon>
        <taxon>Tracheophyta</taxon>
        <taxon>Spermatophyta</taxon>
        <taxon>Magnoliopsida</taxon>
        <taxon>eudicotyledons</taxon>
        <taxon>Gunneridae</taxon>
        <taxon>Pentapetalae</taxon>
        <taxon>asterids</taxon>
        <taxon>lamiids</taxon>
        <taxon>Lamiales</taxon>
        <taxon>Plantaginaceae</taxon>
        <taxon>Cheloneae</taxon>
        <taxon>Penstemon</taxon>
    </lineage>
</organism>
<reference evidence="12 13" key="1">
    <citation type="journal article" date="2023" name="bioRxiv">
        <title>Genome report: Whole genome sequence and annotation of Penstemon davidsonii.</title>
        <authorList>
            <person name="Ostevik K.L."/>
            <person name="Alabady M."/>
            <person name="Zhang M."/>
            <person name="Rausher M.D."/>
        </authorList>
    </citation>
    <scope>NUCLEOTIDE SEQUENCE [LARGE SCALE GENOMIC DNA]</scope>
    <source>
        <strain evidence="12">DNT005</strain>
        <tissue evidence="12">Whole leaf</tissue>
    </source>
</reference>
<comment type="subcellular location">
    <subcellularLocation>
        <location evidence="1">Secreted</location>
    </subcellularLocation>
</comment>
<accession>A0ABR0CHM7</accession>
<evidence type="ECO:0000313" key="12">
    <source>
        <dbReference type="EMBL" id="KAK4476637.1"/>
    </source>
</evidence>
<comment type="pathway">
    <text evidence="2 10">Glycan metabolism; pectin degradation; 2-dehydro-3-deoxy-D-gluconate from pectin: step 1/5.</text>
</comment>
<feature type="domain" description="Pectinesterase catalytic" evidence="11">
    <location>
        <begin position="27"/>
        <end position="321"/>
    </location>
</feature>
<keyword evidence="10" id="KW-0732">Signal</keyword>
<evidence type="ECO:0000256" key="5">
    <source>
        <dbReference type="ARBA" id="ARBA00022801"/>
    </source>
</evidence>
<evidence type="ECO:0000256" key="9">
    <source>
        <dbReference type="PROSITE-ProRule" id="PRU10040"/>
    </source>
</evidence>
<comment type="caution">
    <text evidence="12">The sequence shown here is derived from an EMBL/GenBank/DDBJ whole genome shotgun (WGS) entry which is preliminary data.</text>
</comment>
<evidence type="ECO:0000259" key="11">
    <source>
        <dbReference type="Pfam" id="PF01095"/>
    </source>
</evidence>
<keyword evidence="13" id="KW-1185">Reference proteome</keyword>
<dbReference type="InterPro" id="IPR000070">
    <property type="entry name" value="Pectinesterase_cat"/>
</dbReference>
<evidence type="ECO:0000256" key="2">
    <source>
        <dbReference type="ARBA" id="ARBA00005184"/>
    </source>
</evidence>
<feature type="chain" id="PRO_5044989150" description="Pectinesterase" evidence="10">
    <location>
        <begin position="24"/>
        <end position="338"/>
    </location>
</feature>
<evidence type="ECO:0000256" key="1">
    <source>
        <dbReference type="ARBA" id="ARBA00004613"/>
    </source>
</evidence>
<evidence type="ECO:0000256" key="3">
    <source>
        <dbReference type="ARBA" id="ARBA00013229"/>
    </source>
</evidence>
<dbReference type="Proteomes" id="UP001291926">
    <property type="component" value="Unassembled WGS sequence"/>
</dbReference>
<dbReference type="SUPFAM" id="SSF51126">
    <property type="entry name" value="Pectin lyase-like"/>
    <property type="match status" value="1"/>
</dbReference>
<evidence type="ECO:0000256" key="7">
    <source>
        <dbReference type="ARBA" id="ARBA00023316"/>
    </source>
</evidence>
<dbReference type="InterPro" id="IPR012334">
    <property type="entry name" value="Pectin_lyas_fold"/>
</dbReference>
<dbReference type="Gene3D" id="2.160.20.10">
    <property type="entry name" value="Single-stranded right-handed beta-helix, Pectin lyase-like"/>
    <property type="match status" value="1"/>
</dbReference>
<protein>
    <recommendedName>
        <fullName evidence="3 10">Pectinesterase</fullName>
        <ecNumber evidence="3 10">3.1.1.11</ecNumber>
    </recommendedName>
</protein>
<dbReference type="EC" id="3.1.1.11" evidence="3 10"/>
<evidence type="ECO:0000256" key="8">
    <source>
        <dbReference type="ARBA" id="ARBA00047928"/>
    </source>
</evidence>
<dbReference type="InterPro" id="IPR033131">
    <property type="entry name" value="Pectinesterase_Asp_AS"/>
</dbReference>
<name>A0ABR0CHM7_9LAMI</name>
<proteinExistence type="predicted"/>
<gene>
    <name evidence="12" type="ORF">RD792_015797</name>
</gene>
<feature type="active site" evidence="9">
    <location>
        <position position="177"/>
    </location>
</feature>
<comment type="catalytic activity">
    <reaction evidence="8 10">
        <text>[(1-&gt;4)-alpha-D-galacturonosyl methyl ester](n) + n H2O = [(1-&gt;4)-alpha-D-galacturonosyl](n) + n methanol + n H(+)</text>
        <dbReference type="Rhea" id="RHEA:22380"/>
        <dbReference type="Rhea" id="RHEA-COMP:14570"/>
        <dbReference type="Rhea" id="RHEA-COMP:14573"/>
        <dbReference type="ChEBI" id="CHEBI:15377"/>
        <dbReference type="ChEBI" id="CHEBI:15378"/>
        <dbReference type="ChEBI" id="CHEBI:17790"/>
        <dbReference type="ChEBI" id="CHEBI:140522"/>
        <dbReference type="ChEBI" id="CHEBI:140523"/>
        <dbReference type="EC" id="3.1.1.11"/>
    </reaction>
</comment>
<dbReference type="PROSITE" id="PS00503">
    <property type="entry name" value="PECTINESTERASE_2"/>
    <property type="match status" value="1"/>
</dbReference>
<dbReference type="Pfam" id="PF01095">
    <property type="entry name" value="Pectinesterase"/>
    <property type="match status" value="1"/>
</dbReference>